<dbReference type="GO" id="GO:0005886">
    <property type="term" value="C:plasma membrane"/>
    <property type="evidence" value="ECO:0007669"/>
    <property type="project" value="TreeGrafter"/>
</dbReference>
<keyword evidence="3 6" id="KW-0812">Transmembrane</keyword>
<feature type="transmembrane region" description="Helical" evidence="6">
    <location>
        <begin position="395"/>
        <end position="414"/>
    </location>
</feature>
<evidence type="ECO:0000256" key="5">
    <source>
        <dbReference type="ARBA" id="ARBA00023136"/>
    </source>
</evidence>
<feature type="transmembrane region" description="Helical" evidence="6">
    <location>
        <begin position="124"/>
        <end position="143"/>
    </location>
</feature>
<feature type="transmembrane region" description="Helical" evidence="6">
    <location>
        <begin position="83"/>
        <end position="112"/>
    </location>
</feature>
<dbReference type="Gene3D" id="1.20.1250.20">
    <property type="entry name" value="MFS general substrate transporter like domains"/>
    <property type="match status" value="1"/>
</dbReference>
<evidence type="ECO:0000256" key="3">
    <source>
        <dbReference type="ARBA" id="ARBA00022692"/>
    </source>
</evidence>
<dbReference type="Pfam" id="PF07690">
    <property type="entry name" value="MFS_1"/>
    <property type="match status" value="1"/>
</dbReference>
<dbReference type="AlphaFoldDB" id="A0AAN7GQ77"/>
<gene>
    <name evidence="7" type="ORF">QBC38DRAFT_511813</name>
</gene>
<keyword evidence="4 6" id="KW-1133">Transmembrane helix</keyword>
<comment type="caution">
    <text evidence="7">The sequence shown here is derived from an EMBL/GenBank/DDBJ whole genome shotgun (WGS) entry which is preliminary data.</text>
</comment>
<reference evidence="7" key="1">
    <citation type="journal article" date="2023" name="Mol. Phylogenet. Evol.">
        <title>Genome-scale phylogeny and comparative genomics of the fungal order Sordariales.</title>
        <authorList>
            <person name="Hensen N."/>
            <person name="Bonometti L."/>
            <person name="Westerberg I."/>
            <person name="Brannstrom I.O."/>
            <person name="Guillou S."/>
            <person name="Cros-Aarteil S."/>
            <person name="Calhoun S."/>
            <person name="Haridas S."/>
            <person name="Kuo A."/>
            <person name="Mondo S."/>
            <person name="Pangilinan J."/>
            <person name="Riley R."/>
            <person name="LaButti K."/>
            <person name="Andreopoulos B."/>
            <person name="Lipzen A."/>
            <person name="Chen C."/>
            <person name="Yan M."/>
            <person name="Daum C."/>
            <person name="Ng V."/>
            <person name="Clum A."/>
            <person name="Steindorff A."/>
            <person name="Ohm R.A."/>
            <person name="Martin F."/>
            <person name="Silar P."/>
            <person name="Natvig D.O."/>
            <person name="Lalanne C."/>
            <person name="Gautier V."/>
            <person name="Ament-Velasquez S.L."/>
            <person name="Kruys A."/>
            <person name="Hutchinson M.I."/>
            <person name="Powell A.J."/>
            <person name="Barry K."/>
            <person name="Miller A.N."/>
            <person name="Grigoriev I.V."/>
            <person name="Debuchy R."/>
            <person name="Gladieux P."/>
            <person name="Hiltunen Thoren M."/>
            <person name="Johannesson H."/>
        </authorList>
    </citation>
    <scope>NUCLEOTIDE SEQUENCE</scope>
    <source>
        <strain evidence="7">CBS 990.96</strain>
    </source>
</reference>
<dbReference type="InterPro" id="IPR011701">
    <property type="entry name" value="MFS"/>
</dbReference>
<feature type="transmembrane region" description="Helical" evidence="6">
    <location>
        <begin position="12"/>
        <end position="32"/>
    </location>
</feature>
<feature type="transmembrane region" description="Helical" evidence="6">
    <location>
        <begin position="324"/>
        <end position="345"/>
    </location>
</feature>
<name>A0AAN7GQ77_9PEZI</name>
<reference evidence="7" key="2">
    <citation type="submission" date="2023-05" db="EMBL/GenBank/DDBJ databases">
        <authorList>
            <consortium name="Lawrence Berkeley National Laboratory"/>
            <person name="Steindorff A."/>
            <person name="Hensen N."/>
            <person name="Bonometti L."/>
            <person name="Westerberg I."/>
            <person name="Brannstrom I.O."/>
            <person name="Guillou S."/>
            <person name="Cros-Aarteil S."/>
            <person name="Calhoun S."/>
            <person name="Haridas S."/>
            <person name="Kuo A."/>
            <person name="Mondo S."/>
            <person name="Pangilinan J."/>
            <person name="Riley R."/>
            <person name="Labutti K."/>
            <person name="Andreopoulos B."/>
            <person name="Lipzen A."/>
            <person name="Chen C."/>
            <person name="Yanf M."/>
            <person name="Daum C."/>
            <person name="Ng V."/>
            <person name="Clum A."/>
            <person name="Ohm R."/>
            <person name="Martin F."/>
            <person name="Silar P."/>
            <person name="Natvig D."/>
            <person name="Lalanne C."/>
            <person name="Gautier V."/>
            <person name="Ament-Velasquez S.L."/>
            <person name="Kruys A."/>
            <person name="Hutchinson M.I."/>
            <person name="Powell A.J."/>
            <person name="Barry K."/>
            <person name="Miller A.N."/>
            <person name="Grigoriev I.V."/>
            <person name="Debuchy R."/>
            <person name="Gladieux P."/>
            <person name="Thoren M.H."/>
            <person name="Johannesson H."/>
        </authorList>
    </citation>
    <scope>NUCLEOTIDE SEQUENCE</scope>
    <source>
        <strain evidence="7">CBS 990.96</strain>
    </source>
</reference>
<keyword evidence="8" id="KW-1185">Reference proteome</keyword>
<feature type="transmembrane region" description="Helical" evidence="6">
    <location>
        <begin position="298"/>
        <end position="318"/>
    </location>
</feature>
<comment type="subcellular location">
    <subcellularLocation>
        <location evidence="1">Membrane</location>
        <topology evidence="1">Multi-pass membrane protein</topology>
    </subcellularLocation>
</comment>
<dbReference type="SUPFAM" id="SSF103473">
    <property type="entry name" value="MFS general substrate transporter"/>
    <property type="match status" value="1"/>
</dbReference>
<evidence type="ECO:0000256" key="2">
    <source>
        <dbReference type="ARBA" id="ARBA00007520"/>
    </source>
</evidence>
<evidence type="ECO:0000256" key="4">
    <source>
        <dbReference type="ARBA" id="ARBA00022989"/>
    </source>
</evidence>
<dbReference type="PANTHER" id="PTHR23501:SF193">
    <property type="entry name" value="MULTIDRUG TRANSPORTER, PUTATIVE (AFU_ORTHOLOGUE AFUA_8G00940)-RELATED"/>
    <property type="match status" value="1"/>
</dbReference>
<feature type="transmembrane region" description="Helical" evidence="6">
    <location>
        <begin position="155"/>
        <end position="176"/>
    </location>
</feature>
<evidence type="ECO:0000313" key="8">
    <source>
        <dbReference type="Proteomes" id="UP001301958"/>
    </source>
</evidence>
<dbReference type="PANTHER" id="PTHR23501">
    <property type="entry name" value="MAJOR FACILITATOR SUPERFAMILY"/>
    <property type="match status" value="1"/>
</dbReference>
<dbReference type="EMBL" id="MU865394">
    <property type="protein sequence ID" value="KAK4224401.1"/>
    <property type="molecule type" value="Genomic_DNA"/>
</dbReference>
<dbReference type="Proteomes" id="UP001301958">
    <property type="component" value="Unassembled WGS sequence"/>
</dbReference>
<feature type="transmembrane region" description="Helical" evidence="6">
    <location>
        <begin position="229"/>
        <end position="252"/>
    </location>
</feature>
<dbReference type="InterPro" id="IPR036259">
    <property type="entry name" value="MFS_trans_sf"/>
</dbReference>
<sequence length="454" mass="49568">MPEWDETSQYLTGVKLVMVVSCMCLACFLMLVDTMVVSTAIPRIIDDFDSLADIGWYATAYQFGSAAPQPLSGKIFANFNNRYAFLACFVTFEVGSALCGAATSSAIGGLIIMFCSVPMDKCPGLIGVVMGLNQLGLVIGPLIGGAFTSYSTWRWCFYVNLQIGALVVLALFLFPIPEQTHKPPAMTVLHRIHKYLDLVGFFLFAPAVLQLIMALKFGGVMFPWNSSQVIGLFCAFLMSAVYGPIFYLPIYFQAVNNALPLLSGVYLLPAILPQLVMAAASGGINLSRVGDLLDQTSFSILVIGHLLLHSITLLRPLYYTATAFMVFTQSLGPAIILTLCQVIFYSTLRTELPKKAPNANDEAMIAAGATEFRDIVSADVLHGVLEAYANSISRVFYLVAVVAAAYILVMWGWLKLPSKTVLQRKLTSPDKVCEKHLHVLYRKSAVSNELNVQS</sequence>
<proteinExistence type="inferred from homology"/>
<feature type="transmembrane region" description="Helical" evidence="6">
    <location>
        <begin position="196"/>
        <end position="217"/>
    </location>
</feature>
<keyword evidence="5 6" id="KW-0472">Membrane</keyword>
<protein>
    <submittedName>
        <fullName evidence="7">Major facilitator superfamily domain-containing protein</fullName>
    </submittedName>
</protein>
<evidence type="ECO:0000256" key="6">
    <source>
        <dbReference type="SAM" id="Phobius"/>
    </source>
</evidence>
<evidence type="ECO:0000256" key="1">
    <source>
        <dbReference type="ARBA" id="ARBA00004141"/>
    </source>
</evidence>
<organism evidence="7 8">
    <name type="scientific">Podospora fimiseda</name>
    <dbReference type="NCBI Taxonomy" id="252190"/>
    <lineage>
        <taxon>Eukaryota</taxon>
        <taxon>Fungi</taxon>
        <taxon>Dikarya</taxon>
        <taxon>Ascomycota</taxon>
        <taxon>Pezizomycotina</taxon>
        <taxon>Sordariomycetes</taxon>
        <taxon>Sordariomycetidae</taxon>
        <taxon>Sordariales</taxon>
        <taxon>Podosporaceae</taxon>
        <taxon>Podospora</taxon>
    </lineage>
</organism>
<accession>A0AAN7GQ77</accession>
<comment type="similarity">
    <text evidence="2">Belongs to the major facilitator superfamily. TCR/Tet family.</text>
</comment>
<evidence type="ECO:0000313" key="7">
    <source>
        <dbReference type="EMBL" id="KAK4224401.1"/>
    </source>
</evidence>
<dbReference type="GO" id="GO:0022857">
    <property type="term" value="F:transmembrane transporter activity"/>
    <property type="evidence" value="ECO:0007669"/>
    <property type="project" value="InterPro"/>
</dbReference>
<feature type="transmembrane region" description="Helical" evidence="6">
    <location>
        <begin position="264"/>
        <end position="286"/>
    </location>
</feature>